<protein>
    <submittedName>
        <fullName evidence="2">Uncharacterized protein YukJ</fullName>
    </submittedName>
</protein>
<dbReference type="RefSeq" id="WP_092520930.1">
    <property type="nucleotide sequence ID" value="NZ_FNKO01000001.1"/>
</dbReference>
<dbReference type="AlphaFoldDB" id="A0A1H0YSM5"/>
<dbReference type="OrthoDB" id="291334at2"/>
<keyword evidence="3" id="KW-1185">Reference proteome</keyword>
<name>A0A1H0YSM5_9ACTN</name>
<feature type="compositionally biased region" description="Basic and acidic residues" evidence="1">
    <location>
        <begin position="213"/>
        <end position="231"/>
    </location>
</feature>
<dbReference type="STRING" id="995062.SAMN04489718_0650"/>
<proteinExistence type="predicted"/>
<dbReference type="Proteomes" id="UP000199301">
    <property type="component" value="Unassembled WGS sequence"/>
</dbReference>
<feature type="region of interest" description="Disordered" evidence="1">
    <location>
        <begin position="208"/>
        <end position="231"/>
    </location>
</feature>
<accession>A0A1H0YSM5</accession>
<evidence type="ECO:0000313" key="2">
    <source>
        <dbReference type="EMBL" id="SDQ18175.1"/>
    </source>
</evidence>
<dbReference type="EMBL" id="FNKO01000001">
    <property type="protein sequence ID" value="SDQ18175.1"/>
    <property type="molecule type" value="Genomic_DNA"/>
</dbReference>
<dbReference type="Pfam" id="PF10042">
    <property type="entry name" value="DUF2278"/>
    <property type="match status" value="1"/>
</dbReference>
<sequence>MPLRSYGVVTARVVDTRREGSSEDTPHYQIHLVDDGGTHYRAAVNVKSAQPPWELLYFAAEDFRHSLIEQLPAAGSGWNALSSESGGASLDYVRADLVERSQMRPVPPDVDGADNDLADFLDRYVNRAQQDSSAYAYVFGEPWGPEEQPDKVFGFEPGNGVHSVHMNQGNSEEYREDDGVWQDGGLLLHFAEEDRWVAIFLAFQSQSWNTDDETGHAPESEVSRPEQKAAV</sequence>
<dbReference type="InterPro" id="IPR019268">
    <property type="entry name" value="DUF2278"/>
</dbReference>
<evidence type="ECO:0000256" key="1">
    <source>
        <dbReference type="SAM" id="MobiDB-lite"/>
    </source>
</evidence>
<evidence type="ECO:0000313" key="3">
    <source>
        <dbReference type="Proteomes" id="UP000199301"/>
    </source>
</evidence>
<reference evidence="3" key="1">
    <citation type="submission" date="2016-10" db="EMBL/GenBank/DDBJ databases">
        <authorList>
            <person name="Varghese N."/>
            <person name="Submissions S."/>
        </authorList>
    </citation>
    <scope>NUCLEOTIDE SEQUENCE [LARGE SCALE GENOMIC DNA]</scope>
    <source>
        <strain evidence="3">DSM 45459</strain>
    </source>
</reference>
<organism evidence="2 3">
    <name type="scientific">Actinopolyspora saharensis</name>
    <dbReference type="NCBI Taxonomy" id="995062"/>
    <lineage>
        <taxon>Bacteria</taxon>
        <taxon>Bacillati</taxon>
        <taxon>Actinomycetota</taxon>
        <taxon>Actinomycetes</taxon>
        <taxon>Actinopolysporales</taxon>
        <taxon>Actinopolysporaceae</taxon>
        <taxon>Actinopolyspora</taxon>
    </lineage>
</organism>
<gene>
    <name evidence="2" type="ORF">SAMN04489718_0650</name>
</gene>